<dbReference type="PROSITE" id="PS00018">
    <property type="entry name" value="EF_HAND_1"/>
    <property type="match status" value="2"/>
</dbReference>
<keyword evidence="2 5" id="KW-0378">Hydrolase</keyword>
<reference evidence="5 6" key="1">
    <citation type="submission" date="2021-03" db="EMBL/GenBank/DDBJ databases">
        <title>Genomic Encyclopedia of Type Strains, Phase IV (KMG-IV): sequencing the most valuable type-strain genomes for metagenomic binning, comparative biology and taxonomic classification.</title>
        <authorList>
            <person name="Goeker M."/>
        </authorList>
    </citation>
    <scope>NUCLEOTIDE SEQUENCE [LARGE SCALE GENOMIC DNA]</scope>
    <source>
        <strain evidence="5 6">DSM 24950</strain>
    </source>
</reference>
<dbReference type="GO" id="GO:0008422">
    <property type="term" value="F:beta-glucosidase activity"/>
    <property type="evidence" value="ECO:0007669"/>
    <property type="project" value="UniProtKB-EC"/>
</dbReference>
<dbReference type="Gene3D" id="3.40.50.1700">
    <property type="entry name" value="Glycoside hydrolase family 3 C-terminal domain"/>
    <property type="match status" value="1"/>
</dbReference>
<feature type="domain" description="EF-hand" evidence="4">
    <location>
        <begin position="856"/>
        <end position="891"/>
    </location>
</feature>
<dbReference type="InterPro" id="IPR002772">
    <property type="entry name" value="Glyco_hydro_3_C"/>
</dbReference>
<evidence type="ECO:0000313" key="5">
    <source>
        <dbReference type="EMBL" id="MBP1963242.1"/>
    </source>
</evidence>
<evidence type="ECO:0000256" key="1">
    <source>
        <dbReference type="ARBA" id="ARBA00005336"/>
    </source>
</evidence>
<dbReference type="PANTHER" id="PTHR42715">
    <property type="entry name" value="BETA-GLUCOSIDASE"/>
    <property type="match status" value="1"/>
</dbReference>
<dbReference type="RefSeq" id="WP_167066150.1">
    <property type="nucleotide sequence ID" value="NZ_JAAOZR010000045.1"/>
</dbReference>
<name>A0ABS4HX55_9BACL</name>
<dbReference type="CDD" id="cd08547">
    <property type="entry name" value="Type_II_cohesin"/>
    <property type="match status" value="1"/>
</dbReference>
<dbReference type="PRINTS" id="PR00133">
    <property type="entry name" value="GLHYDRLASE3"/>
</dbReference>
<dbReference type="Gene3D" id="1.10.1330.10">
    <property type="entry name" value="Dockerin domain"/>
    <property type="match status" value="1"/>
</dbReference>
<keyword evidence="5" id="KW-0326">Glycosidase</keyword>
<sequence>MASFFHSKKRKLASLILSLTLTFTFASSAFADTTPSNPALPWMNTSLTPEVRSGLLIGAMTLDQKIQQLAGSPGTNPELPQCGSTFRHVNGIPELGIPNFRITNGPVGLGGGDCNPQDKATALPVALGLAASFDTDLAYSFGNLMGGEARTLGLHELEGPGMNLARVGEGGRNFEYMGEDPYLAGILSSSEIHGIQDNNVIAMAKHYALNDQEKNRNSVSVNIAENVLHELYLLPYEMSVKAGNVASIMCSYNRVGGTYACENEYLLKTVLRDMWGFKGYVQSDFGATHSTAMALNAGLDFEMQSGTWFSNARIKAALADGSLNINTINKALDHRYVQMFKFGVFDRPTVQGTIDAQANGAKSREIAEQTAVLLKNSNDLLPLKSSVKSIALIGQATFADAAVAGGGGSSRVLPLYTVTPLQGLQNTLAKLGSKATITKVIVDNNNSNLSAAVAAAKNADVVILMAGVVTSEGSDRPSLSLPNNQDEMISAVAAANKNTALVLKDGDPVLMPWINQVPAVLEAWNPGEEDGNAVANLLFGLANPSGKLPVTYPVSKADTPTSTEDRYPGIGSGAGVVPQVYYSEDLKMGYRWYDAQGIAPQFAFGYGLSYTNFKISKLSVTQKSNDGTKPIQVSVSVKNTGTVAGAEVPQVYLGLPESANQPPKRLVGFKKIWLAPGEEKQVTITIDPAASNHPLSIWDADADAWKTLDGNYKVYVGNSSNNITLTDTITVGKTATLTGKISATAGETFSLKYGMKNVTSSVYQAVYAQDLTLNFDPTQYEFVNAQSLKTGLSVVKQEQIEPGKVRILLASLGAGNAVKMDGDLLSLQFKAKTNIQFANPISINSIVISNANGDTTQLADVSQIFNLADFNSNGVMDIGDLGIIAAAYGKKSSDADWAMYQSKDLNNDGKIDIFDLARVAQLI</sequence>
<dbReference type="InterPro" id="IPR017853">
    <property type="entry name" value="GH"/>
</dbReference>
<dbReference type="InterPro" id="IPR050288">
    <property type="entry name" value="Cellulose_deg_GH3"/>
</dbReference>
<dbReference type="Pfam" id="PF14310">
    <property type="entry name" value="Fn3-like"/>
    <property type="match status" value="1"/>
</dbReference>
<dbReference type="SUPFAM" id="SSF52279">
    <property type="entry name" value="Beta-D-glucan exohydrolase, C-terminal domain"/>
    <property type="match status" value="1"/>
</dbReference>
<dbReference type="Proteomes" id="UP001519344">
    <property type="component" value="Unassembled WGS sequence"/>
</dbReference>
<evidence type="ECO:0000259" key="4">
    <source>
        <dbReference type="PROSITE" id="PS50222"/>
    </source>
</evidence>
<dbReference type="InterPro" id="IPR026891">
    <property type="entry name" value="Fn3-like"/>
</dbReference>
<dbReference type="InterPro" id="IPR018247">
    <property type="entry name" value="EF_Hand_1_Ca_BS"/>
</dbReference>
<dbReference type="EC" id="3.2.1.21" evidence="5"/>
<dbReference type="SUPFAM" id="SSF47473">
    <property type="entry name" value="EF-hand"/>
    <property type="match status" value="1"/>
</dbReference>
<dbReference type="InterPro" id="IPR013783">
    <property type="entry name" value="Ig-like_fold"/>
</dbReference>
<dbReference type="InterPro" id="IPR002102">
    <property type="entry name" value="Cohesin_dom"/>
</dbReference>
<comment type="caution">
    <text evidence="5">The sequence shown here is derived from an EMBL/GenBank/DDBJ whole genome shotgun (WGS) entry which is preliminary data.</text>
</comment>
<accession>A0ABS4HX55</accession>
<dbReference type="CDD" id="cd14254">
    <property type="entry name" value="Dockerin_II"/>
    <property type="match status" value="1"/>
</dbReference>
<dbReference type="Gene3D" id="2.60.40.10">
    <property type="entry name" value="Immunoglobulins"/>
    <property type="match status" value="1"/>
</dbReference>
<evidence type="ECO:0000256" key="2">
    <source>
        <dbReference type="ARBA" id="ARBA00022801"/>
    </source>
</evidence>
<keyword evidence="6" id="KW-1185">Reference proteome</keyword>
<evidence type="ECO:0000256" key="3">
    <source>
        <dbReference type="SAM" id="SignalP"/>
    </source>
</evidence>
<gene>
    <name evidence="5" type="ORF">J2Z65_002458</name>
</gene>
<proteinExistence type="inferred from homology"/>
<dbReference type="SUPFAM" id="SSF51445">
    <property type="entry name" value="(Trans)glycosidases"/>
    <property type="match status" value="1"/>
</dbReference>
<evidence type="ECO:0000313" key="6">
    <source>
        <dbReference type="Proteomes" id="UP001519344"/>
    </source>
</evidence>
<keyword evidence="3" id="KW-0732">Signal</keyword>
<comment type="similarity">
    <text evidence="1">Belongs to the glycosyl hydrolase 3 family.</text>
</comment>
<dbReference type="Gene3D" id="2.60.40.680">
    <property type="match status" value="1"/>
</dbReference>
<dbReference type="PANTHER" id="PTHR42715:SF10">
    <property type="entry name" value="BETA-GLUCOSIDASE"/>
    <property type="match status" value="1"/>
</dbReference>
<dbReference type="Pfam" id="PF01915">
    <property type="entry name" value="Glyco_hydro_3_C"/>
    <property type="match status" value="1"/>
</dbReference>
<dbReference type="InterPro" id="IPR001764">
    <property type="entry name" value="Glyco_hydro_3_N"/>
</dbReference>
<dbReference type="Gene3D" id="3.20.20.300">
    <property type="entry name" value="Glycoside hydrolase, family 3, N-terminal domain"/>
    <property type="match status" value="1"/>
</dbReference>
<protein>
    <submittedName>
        <fullName evidence="5">Beta-glucosidase</fullName>
        <ecNumber evidence="5">3.2.1.21</ecNumber>
    </submittedName>
</protein>
<dbReference type="SMART" id="SM01217">
    <property type="entry name" value="Fn3_like"/>
    <property type="match status" value="1"/>
</dbReference>
<dbReference type="InterPro" id="IPR011992">
    <property type="entry name" value="EF-hand-dom_pair"/>
</dbReference>
<feature type="signal peptide" evidence="3">
    <location>
        <begin position="1"/>
        <end position="31"/>
    </location>
</feature>
<organism evidence="5 6">
    <name type="scientific">Paenibacillus aceris</name>
    <dbReference type="NCBI Taxonomy" id="869555"/>
    <lineage>
        <taxon>Bacteria</taxon>
        <taxon>Bacillati</taxon>
        <taxon>Bacillota</taxon>
        <taxon>Bacilli</taxon>
        <taxon>Bacillales</taxon>
        <taxon>Paenibacillaceae</taxon>
        <taxon>Paenibacillus</taxon>
    </lineage>
</organism>
<dbReference type="SUPFAM" id="SSF49384">
    <property type="entry name" value="Carbohydrate-binding domain"/>
    <property type="match status" value="1"/>
</dbReference>
<dbReference type="InterPro" id="IPR008965">
    <property type="entry name" value="CBM2/CBM3_carb-bd_dom_sf"/>
</dbReference>
<dbReference type="InterPro" id="IPR036962">
    <property type="entry name" value="Glyco_hydro_3_N_sf"/>
</dbReference>
<dbReference type="Pfam" id="PF00933">
    <property type="entry name" value="Glyco_hydro_3"/>
    <property type="match status" value="1"/>
</dbReference>
<dbReference type="Pfam" id="PF00963">
    <property type="entry name" value="Cohesin"/>
    <property type="match status" value="1"/>
</dbReference>
<dbReference type="InterPro" id="IPR036439">
    <property type="entry name" value="Dockerin_dom_sf"/>
</dbReference>
<dbReference type="PROSITE" id="PS50222">
    <property type="entry name" value="EF_HAND_2"/>
    <property type="match status" value="1"/>
</dbReference>
<feature type="chain" id="PRO_5046193892" evidence="3">
    <location>
        <begin position="32"/>
        <end position="923"/>
    </location>
</feature>
<dbReference type="EMBL" id="JAGGKV010000005">
    <property type="protein sequence ID" value="MBP1963242.1"/>
    <property type="molecule type" value="Genomic_DNA"/>
</dbReference>
<dbReference type="InterPro" id="IPR036881">
    <property type="entry name" value="Glyco_hydro_3_C_sf"/>
</dbReference>
<dbReference type="InterPro" id="IPR002048">
    <property type="entry name" value="EF_hand_dom"/>
</dbReference>